<dbReference type="OrthoDB" id="3536671at2759"/>
<sequence length="149" mass="16771">MSSPQPPPTTTTTRRPRRESRFTEGDIITSSDLHTQSPPTQNELFFTILSQMDEHEEKRRKRNNSNSSVESFVSSNGSPTSPQMSAPKETIARRSVTFGRRSGELVRKSLDERPRGESNGREALADKVKGRLRALTGERRKDVKPYPGT</sequence>
<keyword evidence="3" id="KW-1185">Reference proteome</keyword>
<feature type="compositionally biased region" description="Basic and acidic residues" evidence="1">
    <location>
        <begin position="136"/>
        <end position="149"/>
    </location>
</feature>
<evidence type="ECO:0000313" key="2">
    <source>
        <dbReference type="EMBL" id="CZR51868.1"/>
    </source>
</evidence>
<proteinExistence type="predicted"/>
<feature type="compositionally biased region" description="Low complexity" evidence="1">
    <location>
        <begin position="64"/>
        <end position="78"/>
    </location>
</feature>
<gene>
    <name evidence="2" type="ORF">PAC_01745</name>
</gene>
<organism evidence="2 3">
    <name type="scientific">Phialocephala subalpina</name>
    <dbReference type="NCBI Taxonomy" id="576137"/>
    <lineage>
        <taxon>Eukaryota</taxon>
        <taxon>Fungi</taxon>
        <taxon>Dikarya</taxon>
        <taxon>Ascomycota</taxon>
        <taxon>Pezizomycotina</taxon>
        <taxon>Leotiomycetes</taxon>
        <taxon>Helotiales</taxon>
        <taxon>Mollisiaceae</taxon>
        <taxon>Phialocephala</taxon>
        <taxon>Phialocephala fortinii species complex</taxon>
    </lineage>
</organism>
<accession>A0A1L7WGG5</accession>
<name>A0A1L7WGG5_9HELO</name>
<feature type="compositionally biased region" description="Basic and acidic residues" evidence="1">
    <location>
        <begin position="101"/>
        <end position="129"/>
    </location>
</feature>
<protein>
    <submittedName>
        <fullName evidence="2">Uncharacterized protein</fullName>
    </submittedName>
</protein>
<evidence type="ECO:0000256" key="1">
    <source>
        <dbReference type="SAM" id="MobiDB-lite"/>
    </source>
</evidence>
<feature type="region of interest" description="Disordered" evidence="1">
    <location>
        <begin position="1"/>
        <end position="149"/>
    </location>
</feature>
<dbReference type="Proteomes" id="UP000184330">
    <property type="component" value="Unassembled WGS sequence"/>
</dbReference>
<evidence type="ECO:0000313" key="3">
    <source>
        <dbReference type="Proteomes" id="UP000184330"/>
    </source>
</evidence>
<feature type="compositionally biased region" description="Polar residues" evidence="1">
    <location>
        <begin position="28"/>
        <end position="50"/>
    </location>
</feature>
<reference evidence="2 3" key="1">
    <citation type="submission" date="2016-03" db="EMBL/GenBank/DDBJ databases">
        <authorList>
            <person name="Ploux O."/>
        </authorList>
    </citation>
    <scope>NUCLEOTIDE SEQUENCE [LARGE SCALE GENOMIC DNA]</scope>
    <source>
        <strain evidence="2 3">UAMH 11012</strain>
    </source>
</reference>
<dbReference type="AlphaFoldDB" id="A0A1L7WGG5"/>
<dbReference type="EMBL" id="FJOG01000002">
    <property type="protein sequence ID" value="CZR51868.1"/>
    <property type="molecule type" value="Genomic_DNA"/>
</dbReference>